<evidence type="ECO:0000313" key="2">
    <source>
        <dbReference type="EMBL" id="KXS19665.1"/>
    </source>
</evidence>
<dbReference type="InterPro" id="IPR011990">
    <property type="entry name" value="TPR-like_helical_dom_sf"/>
</dbReference>
<dbReference type="AlphaFoldDB" id="A0A139AT39"/>
<evidence type="ECO:0000313" key="3">
    <source>
        <dbReference type="Proteomes" id="UP000070544"/>
    </source>
</evidence>
<evidence type="ECO:0000256" key="1">
    <source>
        <dbReference type="SAM" id="MobiDB-lite"/>
    </source>
</evidence>
<feature type="region of interest" description="Disordered" evidence="1">
    <location>
        <begin position="101"/>
        <end position="128"/>
    </location>
</feature>
<evidence type="ECO:0008006" key="4">
    <source>
        <dbReference type="Google" id="ProtNLM"/>
    </source>
</evidence>
<sequence>MKAAGVVPARRCYHALMAAWAGWREPRMRVGERLDRAMEVYDEMVRHGHPATEETFAVLYRACMPLKYGREGWGGYSEPLKRMMQEEEEQHRVEGEVDEGVGMKPERGRAGGSRAGGGDGAKQDPGLPITVDPRVYRIEQLQIDSAVLHSAESLGALLRTLAESHDLEGAAQRLADACQGGRRALPASVYADLIQGCARRVEGSGWVLNDLVHDMERYGVQPTYGVYLGLMMACLTLGDVSRGVELWGRFLADPAQRTYHGLQFYATAIKLFDDLAGRQDLVEEVRRVMSERTAHLDTAQAVSEPERNTKRIEHNG</sequence>
<proteinExistence type="predicted"/>
<name>A0A139AT39_GONPJ</name>
<accession>A0A139AT39</accession>
<dbReference type="EMBL" id="KQ965737">
    <property type="protein sequence ID" value="KXS19665.1"/>
    <property type="molecule type" value="Genomic_DNA"/>
</dbReference>
<feature type="compositionally biased region" description="Gly residues" evidence="1">
    <location>
        <begin position="110"/>
        <end position="120"/>
    </location>
</feature>
<dbReference type="Proteomes" id="UP000070544">
    <property type="component" value="Unassembled WGS sequence"/>
</dbReference>
<organism evidence="2 3">
    <name type="scientific">Gonapodya prolifera (strain JEL478)</name>
    <name type="common">Monoblepharis prolifera</name>
    <dbReference type="NCBI Taxonomy" id="1344416"/>
    <lineage>
        <taxon>Eukaryota</taxon>
        <taxon>Fungi</taxon>
        <taxon>Fungi incertae sedis</taxon>
        <taxon>Chytridiomycota</taxon>
        <taxon>Chytridiomycota incertae sedis</taxon>
        <taxon>Monoblepharidomycetes</taxon>
        <taxon>Monoblepharidales</taxon>
        <taxon>Gonapodyaceae</taxon>
        <taxon>Gonapodya</taxon>
    </lineage>
</organism>
<gene>
    <name evidence="2" type="ORF">M427DRAFT_52569</name>
</gene>
<protein>
    <recommendedName>
        <fullName evidence="4">Pentacotripeptide-repeat region of PRORP domain-containing protein</fullName>
    </recommendedName>
</protein>
<dbReference type="Gene3D" id="1.25.40.10">
    <property type="entry name" value="Tetratricopeptide repeat domain"/>
    <property type="match status" value="2"/>
</dbReference>
<dbReference type="OrthoDB" id="185373at2759"/>
<keyword evidence="3" id="KW-1185">Reference proteome</keyword>
<reference evidence="2 3" key="1">
    <citation type="journal article" date="2015" name="Genome Biol. Evol.">
        <title>Phylogenomic analyses indicate that early fungi evolved digesting cell walls of algal ancestors of land plants.</title>
        <authorList>
            <person name="Chang Y."/>
            <person name="Wang S."/>
            <person name="Sekimoto S."/>
            <person name="Aerts A.L."/>
            <person name="Choi C."/>
            <person name="Clum A."/>
            <person name="LaButti K.M."/>
            <person name="Lindquist E.A."/>
            <person name="Yee Ngan C."/>
            <person name="Ohm R.A."/>
            <person name="Salamov A.A."/>
            <person name="Grigoriev I.V."/>
            <person name="Spatafora J.W."/>
            <person name="Berbee M.L."/>
        </authorList>
    </citation>
    <scope>NUCLEOTIDE SEQUENCE [LARGE SCALE GENOMIC DNA]</scope>
    <source>
        <strain evidence="2 3">JEL478</strain>
    </source>
</reference>